<organism evidence="3 4">
    <name type="scientific">Acrasis kona</name>
    <dbReference type="NCBI Taxonomy" id="1008807"/>
    <lineage>
        <taxon>Eukaryota</taxon>
        <taxon>Discoba</taxon>
        <taxon>Heterolobosea</taxon>
        <taxon>Tetramitia</taxon>
        <taxon>Eutetramitia</taxon>
        <taxon>Acrasidae</taxon>
        <taxon>Acrasis</taxon>
    </lineage>
</organism>
<proteinExistence type="predicted"/>
<keyword evidence="1" id="KW-0175">Coiled coil</keyword>
<reference evidence="3 4" key="1">
    <citation type="submission" date="2024-03" db="EMBL/GenBank/DDBJ databases">
        <title>The Acrasis kona genome and developmental transcriptomes reveal deep origins of eukaryotic multicellular pathways.</title>
        <authorList>
            <person name="Sheikh S."/>
            <person name="Fu C.-J."/>
            <person name="Brown M.W."/>
            <person name="Baldauf S.L."/>
        </authorList>
    </citation>
    <scope>NUCLEOTIDE SEQUENCE [LARGE SCALE GENOMIC DNA]</scope>
    <source>
        <strain evidence="3 4">ATCC MYA-3509</strain>
    </source>
</reference>
<evidence type="ECO:0000313" key="3">
    <source>
        <dbReference type="EMBL" id="KAL0490732.1"/>
    </source>
</evidence>
<evidence type="ECO:0000256" key="1">
    <source>
        <dbReference type="SAM" id="Coils"/>
    </source>
</evidence>
<feature type="domain" description="Mut7-C RNAse" evidence="2">
    <location>
        <begin position="12"/>
        <end position="226"/>
    </location>
</feature>
<comment type="caution">
    <text evidence="3">The sequence shown here is derived from an EMBL/GenBank/DDBJ whole genome shotgun (WGS) entry which is preliminary data.</text>
</comment>
<protein>
    <recommendedName>
        <fullName evidence="2">Mut7-C RNAse domain-containing protein</fullName>
    </recommendedName>
</protein>
<gene>
    <name evidence="3" type="ORF">AKO1_002534</name>
</gene>
<feature type="coiled-coil region" evidence="1">
    <location>
        <begin position="73"/>
        <end position="100"/>
    </location>
</feature>
<evidence type="ECO:0000259" key="2">
    <source>
        <dbReference type="Pfam" id="PF01927"/>
    </source>
</evidence>
<dbReference type="Proteomes" id="UP001431209">
    <property type="component" value="Unassembled WGS sequence"/>
</dbReference>
<dbReference type="EMBL" id="JAOPGA020001714">
    <property type="protein sequence ID" value="KAL0490732.1"/>
    <property type="molecule type" value="Genomic_DNA"/>
</dbReference>
<dbReference type="PANTHER" id="PTHR39081">
    <property type="entry name" value="MUT7-C DOMAIN-CONTAINING PROTEIN"/>
    <property type="match status" value="1"/>
</dbReference>
<dbReference type="Pfam" id="PF01927">
    <property type="entry name" value="Mut7-C"/>
    <property type="match status" value="1"/>
</dbReference>
<sequence>MTQTDQLGNDAKYIVDNSLPGIAKHLRVLGVDILFDRNYTHNYVLYLARKENRIIITGSIKSAAAIDLIHKNHALRQDKLKKLNEMLENAKQNNGAMSNVVTEQQINSPFLFEHEVKRKSPLTADQILEKIEMVSDDLEDETNSYHYNYYHVKVKGRDPQLVDVVNHFKLRFYIDRMFSRCTACNGAMQRFNREDKEKIKAEVDENTYRENDFFAKCTSCNKITWGTEPNPRQRKVYQKAVTFCEKFSYHPDVES</sequence>
<keyword evidence="4" id="KW-1185">Reference proteome</keyword>
<evidence type="ECO:0000313" key="4">
    <source>
        <dbReference type="Proteomes" id="UP001431209"/>
    </source>
</evidence>
<name>A0AAW2ZPZ4_9EUKA</name>
<accession>A0AAW2ZPZ4</accession>
<dbReference type="PANTHER" id="PTHR39081:SF1">
    <property type="entry name" value="MUT7-C RNASE DOMAIN-CONTAINING PROTEIN"/>
    <property type="match status" value="1"/>
</dbReference>
<dbReference type="AlphaFoldDB" id="A0AAW2ZPZ4"/>
<dbReference type="InterPro" id="IPR002782">
    <property type="entry name" value="Mut7-C_RNAse_dom"/>
</dbReference>